<evidence type="ECO:0000259" key="3">
    <source>
        <dbReference type="Pfam" id="PF26390"/>
    </source>
</evidence>
<evidence type="ECO:0000256" key="1">
    <source>
        <dbReference type="SAM" id="MobiDB-lite"/>
    </source>
</evidence>
<name>A0A0S8FSM9_UNCW3</name>
<evidence type="ECO:0000313" key="5">
    <source>
        <dbReference type="Proteomes" id="UP000051373"/>
    </source>
</evidence>
<gene>
    <name evidence="4" type="ORF">AMJ83_08745</name>
</gene>
<comment type="caution">
    <text evidence="4">The sequence shown here is derived from an EMBL/GenBank/DDBJ whole genome shotgun (WGS) entry which is preliminary data.</text>
</comment>
<protein>
    <recommendedName>
        <fullName evidence="3">Magnetosome protein MamS/MamX domain-containing protein</fullName>
    </recommendedName>
</protein>
<dbReference type="InterPro" id="IPR058837">
    <property type="entry name" value="MamS_MamX_dom"/>
</dbReference>
<reference evidence="4 5" key="1">
    <citation type="journal article" date="2015" name="Microbiome">
        <title>Genomic resolution of linkages in carbon, nitrogen, and sulfur cycling among widespread estuary sediment bacteria.</title>
        <authorList>
            <person name="Baker B.J."/>
            <person name="Lazar C.S."/>
            <person name="Teske A.P."/>
            <person name="Dick G.J."/>
        </authorList>
    </citation>
    <scope>NUCLEOTIDE SEQUENCE [LARGE SCALE GENOMIC DNA]</scope>
    <source>
        <strain evidence="4">SM23_42</strain>
    </source>
</reference>
<evidence type="ECO:0000256" key="2">
    <source>
        <dbReference type="SAM" id="SignalP"/>
    </source>
</evidence>
<dbReference type="EMBL" id="LJUJ01000021">
    <property type="protein sequence ID" value="KPK62964.1"/>
    <property type="molecule type" value="Genomic_DNA"/>
</dbReference>
<sequence>MTNKMLAAFILPIMTVALLPAQEVELTGEVSKVEEIATNEGDVNIVRAQIQTRNRETVMAHLGPAWMMDSDVKIGDAVTVRGKYNEENRFMVREMVRNNVQSSAMMEAMVESQNGELVRVRLAPEWHLRNRLRVGDELDLRGSAVKDEDAMTIMAREMRNTRTRMEMELRNEQGFPDWFGKGQSADEPHRKPYHNDENMGRGRGQHR</sequence>
<feature type="domain" description="Magnetosome protein MamS/MamX" evidence="3">
    <location>
        <begin position="25"/>
        <end position="98"/>
    </location>
</feature>
<dbReference type="AlphaFoldDB" id="A0A0S8FSM9"/>
<feature type="compositionally biased region" description="Basic and acidic residues" evidence="1">
    <location>
        <begin position="184"/>
        <end position="200"/>
    </location>
</feature>
<dbReference type="Proteomes" id="UP000051373">
    <property type="component" value="Unassembled WGS sequence"/>
</dbReference>
<accession>A0A0S8FSM9</accession>
<feature type="chain" id="PRO_5006646414" description="Magnetosome protein MamS/MamX domain-containing protein" evidence="2">
    <location>
        <begin position="22"/>
        <end position="207"/>
    </location>
</feature>
<dbReference type="Pfam" id="PF26390">
    <property type="entry name" value="MamS_MamX"/>
    <property type="match status" value="1"/>
</dbReference>
<evidence type="ECO:0000313" key="4">
    <source>
        <dbReference type="EMBL" id="KPK62964.1"/>
    </source>
</evidence>
<keyword evidence="2" id="KW-0732">Signal</keyword>
<proteinExistence type="predicted"/>
<organism evidence="4 5">
    <name type="scientific">candidate division WOR_3 bacterium SM23_42</name>
    <dbReference type="NCBI Taxonomy" id="1703779"/>
    <lineage>
        <taxon>Bacteria</taxon>
        <taxon>Bacteria division WOR-3</taxon>
    </lineage>
</organism>
<feature type="region of interest" description="Disordered" evidence="1">
    <location>
        <begin position="172"/>
        <end position="207"/>
    </location>
</feature>
<feature type="signal peptide" evidence="2">
    <location>
        <begin position="1"/>
        <end position="21"/>
    </location>
</feature>